<gene>
    <name evidence="2" type="ORF">C9994_05810</name>
</gene>
<accession>A0A2T4DSJ8</accession>
<dbReference type="AlphaFoldDB" id="A0A2T4DSJ8"/>
<sequence>MKAILLISCFSVISLCFANAQNEVNKSSRIYEVVEITGPGLLQGALIKLEWDRSHKLFWDARLRDERGKLLEFESIQDALSYLDLIGWETISSYNDEDFKVKFVLRKKNDEAILLPTLTRE</sequence>
<feature type="signal peptide" evidence="1">
    <location>
        <begin position="1"/>
        <end position="20"/>
    </location>
</feature>
<evidence type="ECO:0000256" key="1">
    <source>
        <dbReference type="SAM" id="SignalP"/>
    </source>
</evidence>
<evidence type="ECO:0000313" key="2">
    <source>
        <dbReference type="EMBL" id="PTB96780.1"/>
    </source>
</evidence>
<organism evidence="2 3">
    <name type="scientific">Marivirga lumbricoides</name>
    <dbReference type="NCBI Taxonomy" id="1046115"/>
    <lineage>
        <taxon>Bacteria</taxon>
        <taxon>Pseudomonadati</taxon>
        <taxon>Bacteroidota</taxon>
        <taxon>Cytophagia</taxon>
        <taxon>Cytophagales</taxon>
        <taxon>Marivirgaceae</taxon>
        <taxon>Marivirga</taxon>
    </lineage>
</organism>
<dbReference type="Proteomes" id="UP000240608">
    <property type="component" value="Unassembled WGS sequence"/>
</dbReference>
<dbReference type="EMBL" id="PYVU01000036">
    <property type="protein sequence ID" value="PTB96780.1"/>
    <property type="molecule type" value="Genomic_DNA"/>
</dbReference>
<keyword evidence="1" id="KW-0732">Signal</keyword>
<comment type="caution">
    <text evidence="2">The sequence shown here is derived from an EMBL/GenBank/DDBJ whole genome shotgun (WGS) entry which is preliminary data.</text>
</comment>
<evidence type="ECO:0000313" key="3">
    <source>
        <dbReference type="Proteomes" id="UP000240608"/>
    </source>
</evidence>
<feature type="chain" id="PRO_5015617961" evidence="1">
    <location>
        <begin position="21"/>
        <end position="121"/>
    </location>
</feature>
<protein>
    <submittedName>
        <fullName evidence="2">Uncharacterized protein</fullName>
    </submittedName>
</protein>
<name>A0A2T4DSJ8_9BACT</name>
<proteinExistence type="predicted"/>
<reference evidence="2 3" key="1">
    <citation type="submission" date="2018-03" db="EMBL/GenBank/DDBJ databases">
        <title>Cross-interface Injection: A General Nanoliter Liquid Handling Method Applied to Single Cells Genome Amplification Automated Nanoliter Liquid Handling Applied to Single Cell Multiple Displacement Amplification.</title>
        <authorList>
            <person name="Yun J."/>
            <person name="Xu P."/>
            <person name="Xu J."/>
            <person name="Dai X."/>
            <person name="Wang Y."/>
            <person name="Zheng X."/>
            <person name="Cao C."/>
            <person name="Yi Q."/>
            <person name="Zhu Y."/>
            <person name="Wang L."/>
            <person name="Dong Z."/>
            <person name="Huang Y."/>
            <person name="Huang L."/>
            <person name="Du W."/>
        </authorList>
    </citation>
    <scope>NUCLEOTIDE SEQUENCE [LARGE SCALE GENOMIC DNA]</scope>
    <source>
        <strain evidence="2 3">Z-D1-2</strain>
    </source>
</reference>